<reference evidence="1 2" key="1">
    <citation type="submission" date="2017-05" db="EMBL/GenBank/DDBJ databases">
        <authorList>
            <person name="Song R."/>
            <person name="Chenine A.L."/>
            <person name="Ruprecht R.M."/>
        </authorList>
    </citation>
    <scope>NUCLEOTIDE SEQUENCE [LARGE SCALE GENOMIC DNA]</scope>
    <source>
        <strain evidence="1 2">CFBP 1590</strain>
    </source>
</reference>
<dbReference type="EMBL" id="LT855380">
    <property type="protein sequence ID" value="SMS12998.1"/>
    <property type="molecule type" value="Genomic_DNA"/>
</dbReference>
<proteinExistence type="predicted"/>
<gene>
    <name evidence="1" type="ORF">CFBP1590__5412</name>
</gene>
<dbReference type="KEGG" id="pvd:CFBP1590__5412"/>
<dbReference type="AlphaFoldDB" id="A0A1Y6JSR6"/>
<evidence type="ECO:0000313" key="1">
    <source>
        <dbReference type="EMBL" id="SMS12998.1"/>
    </source>
</evidence>
<dbReference type="Proteomes" id="UP000196842">
    <property type="component" value="Chromosome I"/>
</dbReference>
<dbReference type="RefSeq" id="WP_269457915.1">
    <property type="nucleotide sequence ID" value="NZ_LT855380.1"/>
</dbReference>
<accession>A0A1Y6JSR6</accession>
<sequence>MATTFPALWKKIRLDGYLHPNRLQALRQAAMSVIGQPTQT</sequence>
<organism evidence="1 2">
    <name type="scientific">Pseudomonas viridiflava</name>
    <name type="common">Phytomonas viridiflava</name>
    <dbReference type="NCBI Taxonomy" id="33069"/>
    <lineage>
        <taxon>Bacteria</taxon>
        <taxon>Pseudomonadati</taxon>
        <taxon>Pseudomonadota</taxon>
        <taxon>Gammaproteobacteria</taxon>
        <taxon>Pseudomonadales</taxon>
        <taxon>Pseudomonadaceae</taxon>
        <taxon>Pseudomonas</taxon>
    </lineage>
</organism>
<protein>
    <submittedName>
        <fullName evidence="1">Uncharacterized protein</fullName>
    </submittedName>
</protein>
<dbReference type="GeneID" id="77168320"/>
<evidence type="ECO:0000313" key="2">
    <source>
        <dbReference type="Proteomes" id="UP000196842"/>
    </source>
</evidence>
<name>A0A1Y6JSR6_PSEVI</name>